<evidence type="ECO:0000256" key="1">
    <source>
        <dbReference type="ARBA" id="ARBA00005510"/>
    </source>
</evidence>
<name>A0A7M3UQI2_9ASPA</name>
<dbReference type="InterPro" id="IPR037546">
    <property type="entry name" value="SAC51-like"/>
</dbReference>
<evidence type="ECO:0000313" key="6">
    <source>
        <dbReference type="EMBL" id="QOJ43685.1"/>
    </source>
</evidence>
<protein>
    <submittedName>
        <fullName evidence="6">BHLH transcription factor</fullName>
    </submittedName>
</protein>
<dbReference type="SUPFAM" id="SSF47459">
    <property type="entry name" value="HLH, helix-loop-helix DNA-binding domain"/>
    <property type="match status" value="1"/>
</dbReference>
<dbReference type="GO" id="GO:0046983">
    <property type="term" value="F:protein dimerization activity"/>
    <property type="evidence" value="ECO:0007669"/>
    <property type="project" value="InterPro"/>
</dbReference>
<dbReference type="InterPro" id="IPR036638">
    <property type="entry name" value="HLH_DNA-bd_sf"/>
</dbReference>
<feature type="region of interest" description="Disordered" evidence="4">
    <location>
        <begin position="136"/>
        <end position="214"/>
    </location>
</feature>
<reference evidence="6" key="1">
    <citation type="submission" date="2019-12" db="EMBL/GenBank/DDBJ databases">
        <title>Identification of the bHLH gene family in Dracaena cambodiana reveals candidate genes involved in flavonoid biosynthesis.</title>
        <authorList>
            <person name="Zhu J."/>
            <person name="Peng S."/>
        </authorList>
    </citation>
    <scope>NUCLEOTIDE SEQUENCE</scope>
</reference>
<dbReference type="PANTHER" id="PTHR36066:SF2">
    <property type="entry name" value="TRANSCRIPTION FACTOR BHLH145"/>
    <property type="match status" value="1"/>
</dbReference>
<evidence type="ECO:0000256" key="2">
    <source>
        <dbReference type="ARBA" id="ARBA00023015"/>
    </source>
</evidence>
<evidence type="ECO:0000256" key="4">
    <source>
        <dbReference type="SAM" id="MobiDB-lite"/>
    </source>
</evidence>
<dbReference type="PROSITE" id="PS50888">
    <property type="entry name" value="BHLH"/>
    <property type="match status" value="1"/>
</dbReference>
<dbReference type="InterPro" id="IPR011598">
    <property type="entry name" value="bHLH_dom"/>
</dbReference>
<proteinExistence type="evidence at transcript level"/>
<dbReference type="AlphaFoldDB" id="A0A7M3UQI2"/>
<dbReference type="EMBL" id="MN883632">
    <property type="protein sequence ID" value="QOJ43685.1"/>
    <property type="molecule type" value="mRNA"/>
</dbReference>
<gene>
    <name evidence="6" type="primary">bHLH24</name>
</gene>
<keyword evidence="2" id="KW-0805">Transcription regulation</keyword>
<dbReference type="Pfam" id="PF23173">
    <property type="entry name" value="bHLH_SAC51"/>
    <property type="match status" value="1"/>
</dbReference>
<dbReference type="PANTHER" id="PTHR36066">
    <property type="entry name" value="TRANSCRIPTION FACTOR BHLH145"/>
    <property type="match status" value="1"/>
</dbReference>
<evidence type="ECO:0000256" key="3">
    <source>
        <dbReference type="ARBA" id="ARBA00023163"/>
    </source>
</evidence>
<feature type="domain" description="BHLH" evidence="5">
    <location>
        <begin position="199"/>
        <end position="248"/>
    </location>
</feature>
<dbReference type="CDD" id="cd18917">
    <property type="entry name" value="bHLH_AtSAC51_like"/>
    <property type="match status" value="1"/>
</dbReference>
<organism evidence="6">
    <name type="scientific">Dracaena cambodiana</name>
    <dbReference type="NCBI Taxonomy" id="580341"/>
    <lineage>
        <taxon>Eukaryota</taxon>
        <taxon>Viridiplantae</taxon>
        <taxon>Streptophyta</taxon>
        <taxon>Embryophyta</taxon>
        <taxon>Tracheophyta</taxon>
        <taxon>Spermatophyta</taxon>
        <taxon>Magnoliopsida</taxon>
        <taxon>Liliopsida</taxon>
        <taxon>Asparagales</taxon>
        <taxon>Asparagaceae</taxon>
        <taxon>Nolinoideae</taxon>
        <taxon>Dracaena</taxon>
    </lineage>
</organism>
<keyword evidence="3" id="KW-0804">Transcription</keyword>
<comment type="similarity">
    <text evidence="1">Belongs to the bHLH protein family.</text>
</comment>
<sequence length="255" mass="28119">MGKDCDPWQFRSFNFTSNVGAPALAKQSTKSMVCPTYADPCHFFHLNSALMPPSNPTAFASGQKKFMVFDRSGDQTNLIYSSFGSQFPYPYPSNGGPVLPASNETDVYNENENVNEEVHEDTEEIDALLYSDSDNDYEEEEEASTGHSPIDTAADFSDNDGEEVANSAVVQPLSPPAKRRRFEPELDPLLADTASSTRCGSHDKDNRKKSKREKIQETVGVLRRIIPGGKGKDAVAVLDEAIRYLKSLRLKAKGL</sequence>
<accession>A0A7M3UQI2</accession>
<evidence type="ECO:0000259" key="5">
    <source>
        <dbReference type="PROSITE" id="PS50888"/>
    </source>
</evidence>